<name>A0ABN6CRL5_9ACTN</name>
<protein>
    <submittedName>
        <fullName evidence="1">Uncharacterized protein</fullName>
    </submittedName>
</protein>
<organism evidence="1 2">
    <name type="scientific">Actinoplanes ianthinogenes</name>
    <dbReference type="NCBI Taxonomy" id="122358"/>
    <lineage>
        <taxon>Bacteria</taxon>
        <taxon>Bacillati</taxon>
        <taxon>Actinomycetota</taxon>
        <taxon>Actinomycetes</taxon>
        <taxon>Micromonosporales</taxon>
        <taxon>Micromonosporaceae</taxon>
        <taxon>Actinoplanes</taxon>
    </lineage>
</organism>
<dbReference type="RefSeq" id="WP_189330191.1">
    <property type="nucleotide sequence ID" value="NZ_AP023356.1"/>
</dbReference>
<gene>
    <name evidence="1" type="ORF">Aiant_84890</name>
</gene>
<accession>A0ABN6CRL5</accession>
<sequence>MPYAEAAISAREWRVSVRIGSTGRAAARADAIMSPMPITTEVYQRETSQGPETVTVMASIDGDGSEIRVIHERDGSVVADTIPHWGDDPAAGRAWVEQHRDSLTADGYRLAPGG</sequence>
<dbReference type="Proteomes" id="UP000676967">
    <property type="component" value="Chromosome"/>
</dbReference>
<evidence type="ECO:0000313" key="1">
    <source>
        <dbReference type="EMBL" id="BCJ47832.1"/>
    </source>
</evidence>
<keyword evidence="2" id="KW-1185">Reference proteome</keyword>
<reference evidence="1 2" key="1">
    <citation type="submission" date="2020-08" db="EMBL/GenBank/DDBJ databases">
        <title>Whole genome shotgun sequence of Actinoplanes ianthinogenes NBRC 13996.</title>
        <authorList>
            <person name="Komaki H."/>
            <person name="Tamura T."/>
        </authorList>
    </citation>
    <scope>NUCLEOTIDE SEQUENCE [LARGE SCALE GENOMIC DNA]</scope>
    <source>
        <strain evidence="1 2">NBRC 13996</strain>
    </source>
</reference>
<proteinExistence type="predicted"/>
<dbReference type="EMBL" id="AP023356">
    <property type="protein sequence ID" value="BCJ47832.1"/>
    <property type="molecule type" value="Genomic_DNA"/>
</dbReference>
<evidence type="ECO:0000313" key="2">
    <source>
        <dbReference type="Proteomes" id="UP000676967"/>
    </source>
</evidence>